<dbReference type="InterPro" id="IPR013178">
    <property type="entry name" value="Histone_AcTrfase_Rtt109/CBP"/>
</dbReference>
<evidence type="ECO:0000256" key="10">
    <source>
        <dbReference type="ARBA" id="ARBA00023242"/>
    </source>
</evidence>
<keyword evidence="10" id="KW-0539">Nucleus</keyword>
<gene>
    <name evidence="14" type="ORF">ACHAWU_003317</name>
</gene>
<keyword evidence="3" id="KW-0808">Transferase</keyword>
<evidence type="ECO:0000256" key="1">
    <source>
        <dbReference type="ARBA" id="ARBA00004123"/>
    </source>
</evidence>
<feature type="region of interest" description="Disordered" evidence="12">
    <location>
        <begin position="484"/>
        <end position="517"/>
    </location>
</feature>
<dbReference type="Gene3D" id="1.20.1020.10">
    <property type="entry name" value="TAZ domain"/>
    <property type="match status" value="1"/>
</dbReference>
<feature type="compositionally biased region" description="Basic and acidic residues" evidence="12">
    <location>
        <begin position="7"/>
        <end position="18"/>
    </location>
</feature>
<dbReference type="EC" id="2.3.1.48" evidence="2"/>
<dbReference type="PROSITE" id="PS50134">
    <property type="entry name" value="ZF_TAZ"/>
    <property type="match status" value="1"/>
</dbReference>
<dbReference type="EMBL" id="JALLBG020000077">
    <property type="protein sequence ID" value="KAL3767226.1"/>
    <property type="molecule type" value="Genomic_DNA"/>
</dbReference>
<comment type="catalytic activity">
    <reaction evidence="11">
        <text>L-lysyl-[protein] + acetyl-CoA = N(6)-acetyl-L-lysyl-[protein] + CoA + H(+)</text>
        <dbReference type="Rhea" id="RHEA:45948"/>
        <dbReference type="Rhea" id="RHEA-COMP:9752"/>
        <dbReference type="Rhea" id="RHEA-COMP:10731"/>
        <dbReference type="ChEBI" id="CHEBI:15378"/>
        <dbReference type="ChEBI" id="CHEBI:29969"/>
        <dbReference type="ChEBI" id="CHEBI:57287"/>
        <dbReference type="ChEBI" id="CHEBI:57288"/>
        <dbReference type="ChEBI" id="CHEBI:61930"/>
        <dbReference type="EC" id="2.3.1.48"/>
    </reaction>
</comment>
<keyword evidence="15" id="KW-1185">Reference proteome</keyword>
<keyword evidence="8" id="KW-0805">Transcription regulation</keyword>
<dbReference type="GO" id="GO:0008270">
    <property type="term" value="F:zinc ion binding"/>
    <property type="evidence" value="ECO:0007669"/>
    <property type="project" value="UniProtKB-KW"/>
</dbReference>
<evidence type="ECO:0000313" key="15">
    <source>
        <dbReference type="Proteomes" id="UP001530293"/>
    </source>
</evidence>
<dbReference type="InterPro" id="IPR035898">
    <property type="entry name" value="TAZ_dom_sf"/>
</dbReference>
<feature type="compositionally biased region" description="Basic and acidic residues" evidence="12">
    <location>
        <begin position="31"/>
        <end position="51"/>
    </location>
</feature>
<dbReference type="PANTHER" id="PTHR13808:SF1">
    <property type="entry name" value="HISTONE ACETYLTRANSFERASE"/>
    <property type="match status" value="1"/>
</dbReference>
<evidence type="ECO:0000256" key="7">
    <source>
        <dbReference type="ARBA" id="ARBA00022853"/>
    </source>
</evidence>
<evidence type="ECO:0000256" key="5">
    <source>
        <dbReference type="ARBA" id="ARBA00022771"/>
    </source>
</evidence>
<dbReference type="GO" id="GO:0005634">
    <property type="term" value="C:nucleus"/>
    <property type="evidence" value="ECO:0007669"/>
    <property type="project" value="UniProtKB-SubCell"/>
</dbReference>
<keyword evidence="7" id="KW-0156">Chromatin regulator</keyword>
<evidence type="ECO:0000256" key="8">
    <source>
        <dbReference type="ARBA" id="ARBA00023015"/>
    </source>
</evidence>
<feature type="compositionally biased region" description="Acidic residues" evidence="12">
    <location>
        <begin position="506"/>
        <end position="517"/>
    </location>
</feature>
<protein>
    <recommendedName>
        <fullName evidence="2">histone acetyltransferase</fullName>
        <ecNumber evidence="2">2.3.1.48</ecNumber>
    </recommendedName>
</protein>
<evidence type="ECO:0000256" key="6">
    <source>
        <dbReference type="ARBA" id="ARBA00022833"/>
    </source>
</evidence>
<evidence type="ECO:0000259" key="13">
    <source>
        <dbReference type="PROSITE" id="PS50134"/>
    </source>
</evidence>
<dbReference type="Proteomes" id="UP001530293">
    <property type="component" value="Unassembled WGS sequence"/>
</dbReference>
<evidence type="ECO:0000256" key="3">
    <source>
        <dbReference type="ARBA" id="ARBA00022679"/>
    </source>
</evidence>
<dbReference type="Pfam" id="PF02135">
    <property type="entry name" value="zf-TAZ"/>
    <property type="match status" value="1"/>
</dbReference>
<dbReference type="PANTHER" id="PTHR13808">
    <property type="entry name" value="CBP/P300-RELATED"/>
    <property type="match status" value="1"/>
</dbReference>
<feature type="compositionally biased region" description="Polar residues" evidence="12">
    <location>
        <begin position="20"/>
        <end position="29"/>
    </location>
</feature>
<dbReference type="SMART" id="SM00551">
    <property type="entry name" value="ZnF_TAZ"/>
    <property type="match status" value="1"/>
</dbReference>
<dbReference type="SUPFAM" id="SSF57933">
    <property type="entry name" value="TAZ domain"/>
    <property type="match status" value="1"/>
</dbReference>
<dbReference type="AlphaFoldDB" id="A0ABD3MZ56"/>
<sequence length="517" mass="57329">MDNSTLPDHDRRKGDESRGISLTTGNIMGSHQRDSSLHVGRATEDGNDRSGHQNPLALGEPVPIATPTPTSFVNARTDIRNEMRSLLPPLPLMTTPPQTPIFANTVMDIGSWKVSTPPSVDALRAMYQSSRRSGTTLKGITPMYHPGIFPPLPTLYEPPNVDTTQMQFATMLQNQQLSSAIGSDAMKAPANANTLLEEDWASLFRNISTGDVATRGHVECTYAAHYRTDTTDPAVEAPWQMQGPLHLDSVTKEKESKGPVVGFQQHNEDDSIMEPPAKKSKMLGTYTFTDTEEYLKSHRIDRANLDTTGKHAILKHEEDNEHEANVEMNEGENQTHHLVQQSKQTQVRSEREQHIISRKIQRLLLIRHCSTCTVPISPPPPAPSPLAIPCPPLAFPVDFCAPCNDNDTTKDHPLSSGNTVTVCPVTSHCAEGKALCAHILSCKLKDCTYRGCLTTREVLGHHIRCRDKECEICGPVRLLDQKRRHDDRRRKDKDDAKMRRSSSSIDTDEDGDVAVLN</sequence>
<keyword evidence="6" id="KW-0862">Zinc</keyword>
<evidence type="ECO:0000256" key="2">
    <source>
        <dbReference type="ARBA" id="ARBA00013184"/>
    </source>
</evidence>
<evidence type="ECO:0000256" key="11">
    <source>
        <dbReference type="ARBA" id="ARBA00048017"/>
    </source>
</evidence>
<evidence type="ECO:0000256" key="4">
    <source>
        <dbReference type="ARBA" id="ARBA00022723"/>
    </source>
</evidence>
<feature type="domain" description="TAZ-type" evidence="13">
    <location>
        <begin position="349"/>
        <end position="476"/>
    </location>
</feature>
<comment type="subcellular location">
    <subcellularLocation>
        <location evidence="1">Nucleus</location>
    </subcellularLocation>
</comment>
<dbReference type="GO" id="GO:0004402">
    <property type="term" value="F:histone acetyltransferase activity"/>
    <property type="evidence" value="ECO:0007669"/>
    <property type="project" value="UniProtKB-ARBA"/>
</dbReference>
<feature type="region of interest" description="Disordered" evidence="12">
    <location>
        <begin position="1"/>
        <end position="71"/>
    </location>
</feature>
<accession>A0ABD3MZ56</accession>
<name>A0ABD3MZ56_9STRA</name>
<dbReference type="InterPro" id="IPR000197">
    <property type="entry name" value="Znf_TAZ"/>
</dbReference>
<reference evidence="14 15" key="1">
    <citation type="submission" date="2024-10" db="EMBL/GenBank/DDBJ databases">
        <title>Updated reference genomes for cyclostephanoid diatoms.</title>
        <authorList>
            <person name="Roberts W.R."/>
            <person name="Alverson A.J."/>
        </authorList>
    </citation>
    <scope>NUCLEOTIDE SEQUENCE [LARGE SCALE GENOMIC DNA]</scope>
    <source>
        <strain evidence="14 15">AJA232-27</strain>
    </source>
</reference>
<organism evidence="14 15">
    <name type="scientific">Discostella pseudostelligera</name>
    <dbReference type="NCBI Taxonomy" id="259834"/>
    <lineage>
        <taxon>Eukaryota</taxon>
        <taxon>Sar</taxon>
        <taxon>Stramenopiles</taxon>
        <taxon>Ochrophyta</taxon>
        <taxon>Bacillariophyta</taxon>
        <taxon>Coscinodiscophyceae</taxon>
        <taxon>Thalassiosirophycidae</taxon>
        <taxon>Stephanodiscales</taxon>
        <taxon>Stephanodiscaceae</taxon>
        <taxon>Discostella</taxon>
    </lineage>
</organism>
<keyword evidence="4" id="KW-0479">Metal-binding</keyword>
<evidence type="ECO:0000256" key="12">
    <source>
        <dbReference type="SAM" id="MobiDB-lite"/>
    </source>
</evidence>
<keyword evidence="9" id="KW-0804">Transcription</keyword>
<comment type="caution">
    <text evidence="14">The sequence shown here is derived from an EMBL/GenBank/DDBJ whole genome shotgun (WGS) entry which is preliminary data.</text>
</comment>
<evidence type="ECO:0000313" key="14">
    <source>
        <dbReference type="EMBL" id="KAL3767226.1"/>
    </source>
</evidence>
<proteinExistence type="predicted"/>
<evidence type="ECO:0000256" key="9">
    <source>
        <dbReference type="ARBA" id="ARBA00023163"/>
    </source>
</evidence>
<keyword evidence="5" id="KW-0863">Zinc-finger</keyword>